<dbReference type="Proteomes" id="UP000001052">
    <property type="component" value="Chromosome"/>
</dbReference>
<name>C8X0B5_DESRD</name>
<dbReference type="AlphaFoldDB" id="C8X0B5"/>
<feature type="compositionally biased region" description="Basic residues" evidence="1">
    <location>
        <begin position="65"/>
        <end position="75"/>
    </location>
</feature>
<protein>
    <submittedName>
        <fullName evidence="2">Uncharacterized protein</fullName>
    </submittedName>
</protein>
<organism evidence="2 3">
    <name type="scientific">Desulfohalobium retbaense (strain ATCC 49708 / DSM 5692 / JCM 16813 / HR100)</name>
    <dbReference type="NCBI Taxonomy" id="485915"/>
    <lineage>
        <taxon>Bacteria</taxon>
        <taxon>Pseudomonadati</taxon>
        <taxon>Thermodesulfobacteriota</taxon>
        <taxon>Desulfovibrionia</taxon>
        <taxon>Desulfovibrionales</taxon>
        <taxon>Desulfohalobiaceae</taxon>
        <taxon>Desulfohalobium</taxon>
    </lineage>
</organism>
<reference evidence="2 3" key="2">
    <citation type="journal article" date="2010" name="Stand. Genomic Sci.">
        <title>Complete genome sequence of Desulfohalobium retbaense type strain (HR(100)).</title>
        <authorList>
            <person name="Spring S."/>
            <person name="Nolan M."/>
            <person name="Lapidus A."/>
            <person name="Glavina Del Rio T."/>
            <person name="Copeland A."/>
            <person name="Tice H."/>
            <person name="Cheng J.F."/>
            <person name="Lucas S."/>
            <person name="Land M."/>
            <person name="Chen F."/>
            <person name="Bruce D."/>
            <person name="Goodwin L."/>
            <person name="Pitluck S."/>
            <person name="Ivanova N."/>
            <person name="Mavromatis K."/>
            <person name="Mikhailova N."/>
            <person name="Pati A."/>
            <person name="Chen A."/>
            <person name="Palaniappan K."/>
            <person name="Hauser L."/>
            <person name="Chang Y.J."/>
            <person name="Jeffries C.D."/>
            <person name="Munk C."/>
            <person name="Kiss H."/>
            <person name="Chain P."/>
            <person name="Han C."/>
            <person name="Brettin T."/>
            <person name="Detter J.C."/>
            <person name="Schuler E."/>
            <person name="Goker M."/>
            <person name="Rohde M."/>
            <person name="Bristow J."/>
            <person name="Eisen J.A."/>
            <person name="Markowitz V."/>
            <person name="Hugenholtz P."/>
            <person name="Kyrpides N.C."/>
            <person name="Klenk H.P."/>
        </authorList>
    </citation>
    <scope>NUCLEOTIDE SEQUENCE [LARGE SCALE GENOMIC DNA]</scope>
    <source>
        <strain evidence="2 3">DSM 5692</strain>
    </source>
</reference>
<gene>
    <name evidence="2" type="ordered locus">Dret_0443</name>
</gene>
<sequence length="167" mass="18070">MLRILGAFLGNTSAFKGELRSRRYSVTAPGIAARTAGSLSQDLQLVMGPPHTGQWESTQGVPLLRGKRSPQHGQKHAPPASGTDREKLSWWPWLAIVWGHERGCAIGHPSCSKHPRLHPAVCGGKVGDCAGHTEMNAPLLIKGASFSRGRVSVGTYFVSPWSWARRS</sequence>
<feature type="region of interest" description="Disordered" evidence="1">
    <location>
        <begin position="63"/>
        <end position="85"/>
    </location>
</feature>
<dbReference type="KEGG" id="drt:Dret_0443"/>
<evidence type="ECO:0000313" key="2">
    <source>
        <dbReference type="EMBL" id="ACV67740.1"/>
    </source>
</evidence>
<evidence type="ECO:0000313" key="3">
    <source>
        <dbReference type="Proteomes" id="UP000001052"/>
    </source>
</evidence>
<dbReference type="HOGENOM" id="CLU_1591890_0_0_7"/>
<keyword evidence="3" id="KW-1185">Reference proteome</keyword>
<dbReference type="EMBL" id="CP001734">
    <property type="protein sequence ID" value="ACV67740.1"/>
    <property type="molecule type" value="Genomic_DNA"/>
</dbReference>
<dbReference type="STRING" id="485915.Dret_0443"/>
<reference evidence="3" key="1">
    <citation type="submission" date="2009-09" db="EMBL/GenBank/DDBJ databases">
        <title>The complete chromosome of Desulfohalobium retbaense DSM 5692.</title>
        <authorList>
            <consortium name="US DOE Joint Genome Institute (JGI-PGF)"/>
            <person name="Lucas S."/>
            <person name="Copeland A."/>
            <person name="Lapidus A."/>
            <person name="Glavina del Rio T."/>
            <person name="Dalin E."/>
            <person name="Tice H."/>
            <person name="Bruce D."/>
            <person name="Goodwin L."/>
            <person name="Pitluck S."/>
            <person name="Kyrpides N."/>
            <person name="Mavromatis K."/>
            <person name="Ivanova N."/>
            <person name="Mikhailova N."/>
            <person name="Munk A.C."/>
            <person name="Brettin T."/>
            <person name="Detter J.C."/>
            <person name="Han C."/>
            <person name="Tapia R."/>
            <person name="Larimer F."/>
            <person name="Land M."/>
            <person name="Hauser L."/>
            <person name="Markowitz V."/>
            <person name="Cheng J.-F."/>
            <person name="Hugenholtz P."/>
            <person name="Woyke T."/>
            <person name="Wu D."/>
            <person name="Spring S."/>
            <person name="Klenk H.-P."/>
            <person name="Eisen J.A."/>
        </authorList>
    </citation>
    <scope>NUCLEOTIDE SEQUENCE [LARGE SCALE GENOMIC DNA]</scope>
    <source>
        <strain evidence="3">DSM 5692</strain>
    </source>
</reference>
<accession>C8X0B5</accession>
<proteinExistence type="predicted"/>
<evidence type="ECO:0000256" key="1">
    <source>
        <dbReference type="SAM" id="MobiDB-lite"/>
    </source>
</evidence>